<evidence type="ECO:0008006" key="4">
    <source>
        <dbReference type="Google" id="ProtNLM"/>
    </source>
</evidence>
<comment type="caution">
    <text evidence="2">The sequence shown here is derived from an EMBL/GenBank/DDBJ whole genome shotgun (WGS) entry which is preliminary data.</text>
</comment>
<sequence length="207" mass="24045">MKRWLIKSFVTLVTILTLGLYIPPYSIDTSAAEDKEPSSSNKGIDDIQSGTTHTTVFDNIPPSSEEVVHVRSTDAYIQDLTEKAKEQTVTKMGPRIMDKLEDDMTALILPSIEVVVKQLIKTENEASIPYYEITEQPSAGYGEKMFHLYNKRTNEEMARFHVRRDKRPGEGYWFNFHYHMREDNFLEHHPIGDIYWDKNTPPKWMAM</sequence>
<evidence type="ECO:0000313" key="2">
    <source>
        <dbReference type="EMBL" id="KGX84896.1"/>
    </source>
</evidence>
<evidence type="ECO:0000256" key="1">
    <source>
        <dbReference type="SAM" id="MobiDB-lite"/>
    </source>
</evidence>
<organism evidence="2 3">
    <name type="scientific">Pontibacillus litoralis JSM 072002</name>
    <dbReference type="NCBI Taxonomy" id="1385512"/>
    <lineage>
        <taxon>Bacteria</taxon>
        <taxon>Bacillati</taxon>
        <taxon>Bacillota</taxon>
        <taxon>Bacilli</taxon>
        <taxon>Bacillales</taxon>
        <taxon>Bacillaceae</taxon>
        <taxon>Pontibacillus</taxon>
    </lineage>
</organism>
<feature type="compositionally biased region" description="Polar residues" evidence="1">
    <location>
        <begin position="38"/>
        <end position="57"/>
    </location>
</feature>
<dbReference type="Pfam" id="PF14005">
    <property type="entry name" value="YpjP"/>
    <property type="match status" value="1"/>
</dbReference>
<accession>A0A0A5FVS1</accession>
<reference evidence="2 3" key="1">
    <citation type="submission" date="2013-08" db="EMBL/GenBank/DDBJ databases">
        <authorList>
            <person name="Huang J."/>
            <person name="Wang G."/>
        </authorList>
    </citation>
    <scope>NUCLEOTIDE SEQUENCE [LARGE SCALE GENOMIC DNA]</scope>
    <source>
        <strain evidence="2 3">JSM 072002</strain>
    </source>
</reference>
<feature type="region of interest" description="Disordered" evidence="1">
    <location>
        <begin position="31"/>
        <end position="60"/>
    </location>
</feature>
<dbReference type="AlphaFoldDB" id="A0A0A5FVS1"/>
<name>A0A0A5FVS1_9BACI</name>
<evidence type="ECO:0000313" key="3">
    <source>
        <dbReference type="Proteomes" id="UP000030401"/>
    </source>
</evidence>
<dbReference type="Proteomes" id="UP000030401">
    <property type="component" value="Unassembled WGS sequence"/>
</dbReference>
<keyword evidence="3" id="KW-1185">Reference proteome</keyword>
<dbReference type="EMBL" id="AVPG01000029">
    <property type="protein sequence ID" value="KGX84896.1"/>
    <property type="molecule type" value="Genomic_DNA"/>
</dbReference>
<dbReference type="InterPro" id="IPR025616">
    <property type="entry name" value="YpjP"/>
</dbReference>
<proteinExistence type="predicted"/>
<protein>
    <recommendedName>
        <fullName evidence="4">Cell division protein FtsK</fullName>
    </recommendedName>
</protein>
<gene>
    <name evidence="2" type="ORF">N784_11555</name>
</gene>
<dbReference type="eggNOG" id="ENOG502ZV7K">
    <property type="taxonomic scope" value="Bacteria"/>
</dbReference>
<dbReference type="STRING" id="1385512.N784_11555"/>
<dbReference type="RefSeq" id="WP_036835913.1">
    <property type="nucleotide sequence ID" value="NZ_AVPG01000029.1"/>
</dbReference>
<dbReference type="OrthoDB" id="2435352at2"/>